<evidence type="ECO:0000313" key="2">
    <source>
        <dbReference type="Proteomes" id="UP001580928"/>
    </source>
</evidence>
<protein>
    <recommendedName>
        <fullName evidence="3">Lipoprotein</fullName>
    </recommendedName>
</protein>
<reference evidence="1 2" key="1">
    <citation type="submission" date="2024-04" db="EMBL/GenBank/DDBJ databases">
        <title>Albibacterium profundi sp. nov., isolated from sediment of the Challenger Deep of Mariana Trench.</title>
        <authorList>
            <person name="Wang Y."/>
        </authorList>
    </citation>
    <scope>NUCLEOTIDE SEQUENCE [LARGE SCALE GENOMIC DNA]</scope>
    <source>
        <strain evidence="1 2">RHL897</strain>
    </source>
</reference>
<gene>
    <name evidence="1" type="ORF">WKR92_03015</name>
</gene>
<organism evidence="1 2">
    <name type="scientific">Albibacterium profundi</name>
    <dbReference type="NCBI Taxonomy" id="3134906"/>
    <lineage>
        <taxon>Bacteria</taxon>
        <taxon>Pseudomonadati</taxon>
        <taxon>Bacteroidota</taxon>
        <taxon>Sphingobacteriia</taxon>
        <taxon>Sphingobacteriales</taxon>
        <taxon>Sphingobacteriaceae</taxon>
        <taxon>Albibacterium</taxon>
    </lineage>
</organism>
<dbReference type="Proteomes" id="UP001580928">
    <property type="component" value="Unassembled WGS sequence"/>
</dbReference>
<keyword evidence="2" id="KW-1185">Reference proteome</keyword>
<dbReference type="RefSeq" id="WP_375556357.1">
    <property type="nucleotide sequence ID" value="NZ_JBBVGT010000002.1"/>
</dbReference>
<sequence>MKNQIFKSIAIGLLSAFFFVSCDKSNDEPDLNSDGDITATFQFSDGESVDFTFTSQEDDFVKPYVYGPNSNDHYKLYLRGEKEIGAKIYTINLYVTMPENGVGDYPFGRAWQWYDEGFVTEILIGVTEKGDPLSLKQYMSMEIDNTNSKGVTITSLTDTHAKGTFSGKAMYTESDVVTITNGKFDIAVNRGDWED</sequence>
<comment type="caution">
    <text evidence="1">The sequence shown here is derived from an EMBL/GenBank/DDBJ whole genome shotgun (WGS) entry which is preliminary data.</text>
</comment>
<dbReference type="EMBL" id="JBBVGT010000002">
    <property type="protein sequence ID" value="MFB5944797.1"/>
    <property type="molecule type" value="Genomic_DNA"/>
</dbReference>
<dbReference type="PROSITE" id="PS51257">
    <property type="entry name" value="PROKAR_LIPOPROTEIN"/>
    <property type="match status" value="1"/>
</dbReference>
<evidence type="ECO:0000313" key="1">
    <source>
        <dbReference type="EMBL" id="MFB5944797.1"/>
    </source>
</evidence>
<evidence type="ECO:0008006" key="3">
    <source>
        <dbReference type="Google" id="ProtNLM"/>
    </source>
</evidence>
<proteinExistence type="predicted"/>
<name>A0ABV5CEI9_9SPHI</name>
<accession>A0ABV5CEI9</accession>